<evidence type="ECO:0000313" key="2">
    <source>
        <dbReference type="Proteomes" id="UP001596523"/>
    </source>
</evidence>
<keyword evidence="2" id="KW-1185">Reference proteome</keyword>
<protein>
    <recommendedName>
        <fullName evidence="3">Cupin domain-containing protein</fullName>
    </recommendedName>
</protein>
<organism evidence="1 2">
    <name type="scientific">Streptomyces monticola</name>
    <dbReference type="NCBI Taxonomy" id="2666263"/>
    <lineage>
        <taxon>Bacteria</taxon>
        <taxon>Bacillati</taxon>
        <taxon>Actinomycetota</taxon>
        <taxon>Actinomycetes</taxon>
        <taxon>Kitasatosporales</taxon>
        <taxon>Streptomycetaceae</taxon>
        <taxon>Streptomyces</taxon>
    </lineage>
</organism>
<dbReference type="Gene3D" id="2.60.120.10">
    <property type="entry name" value="Jelly Rolls"/>
    <property type="match status" value="1"/>
</dbReference>
<accession>A0ABW2JD89</accession>
<dbReference type="EMBL" id="JBHTCF010000001">
    <property type="protein sequence ID" value="MFC7303531.1"/>
    <property type="molecule type" value="Genomic_DNA"/>
</dbReference>
<dbReference type="InterPro" id="IPR011051">
    <property type="entry name" value="RmlC_Cupin_sf"/>
</dbReference>
<reference evidence="2" key="1">
    <citation type="journal article" date="2019" name="Int. J. Syst. Evol. Microbiol.">
        <title>The Global Catalogue of Microorganisms (GCM) 10K type strain sequencing project: providing services to taxonomists for standard genome sequencing and annotation.</title>
        <authorList>
            <consortium name="The Broad Institute Genomics Platform"/>
            <consortium name="The Broad Institute Genome Sequencing Center for Infectious Disease"/>
            <person name="Wu L."/>
            <person name="Ma J."/>
        </authorList>
    </citation>
    <scope>NUCLEOTIDE SEQUENCE [LARGE SCALE GENOMIC DNA]</scope>
    <source>
        <strain evidence="2">SYNS20</strain>
    </source>
</reference>
<dbReference type="InterPro" id="IPR014710">
    <property type="entry name" value="RmlC-like_jellyroll"/>
</dbReference>
<name>A0ABW2JD89_9ACTN</name>
<evidence type="ECO:0000313" key="1">
    <source>
        <dbReference type="EMBL" id="MFC7303531.1"/>
    </source>
</evidence>
<sequence>MFPISIGTQYVRGDMPVVRIDPQGAPFKELAAGRIQLLAHTDLEAHSYDDSELLLTGVDGVVEVGNPGRGTVAVGPGACVMVPRGELFTLANRTAQPATVLAVFSRSDFVDNLPRPRRLRERGEDRARLQAVA</sequence>
<evidence type="ECO:0008006" key="3">
    <source>
        <dbReference type="Google" id="ProtNLM"/>
    </source>
</evidence>
<comment type="caution">
    <text evidence="1">The sequence shown here is derived from an EMBL/GenBank/DDBJ whole genome shotgun (WGS) entry which is preliminary data.</text>
</comment>
<dbReference type="Proteomes" id="UP001596523">
    <property type="component" value="Unassembled WGS sequence"/>
</dbReference>
<proteinExistence type="predicted"/>
<dbReference type="RefSeq" id="WP_381826715.1">
    <property type="nucleotide sequence ID" value="NZ_JBHTCF010000001.1"/>
</dbReference>
<dbReference type="SUPFAM" id="SSF51182">
    <property type="entry name" value="RmlC-like cupins"/>
    <property type="match status" value="1"/>
</dbReference>
<gene>
    <name evidence="1" type="ORF">ACFQVC_04780</name>
</gene>